<evidence type="ECO:0000313" key="4">
    <source>
        <dbReference type="EMBL" id="KAK0520210.1"/>
    </source>
</evidence>
<evidence type="ECO:0000259" key="3">
    <source>
        <dbReference type="PROSITE" id="PS50127"/>
    </source>
</evidence>
<proteinExistence type="predicted"/>
<feature type="compositionally biased region" description="Basic residues" evidence="2">
    <location>
        <begin position="316"/>
        <end position="329"/>
    </location>
</feature>
<dbReference type="InterPro" id="IPR000608">
    <property type="entry name" value="UBC"/>
</dbReference>
<feature type="compositionally biased region" description="Gly residues" evidence="2">
    <location>
        <begin position="283"/>
        <end position="307"/>
    </location>
</feature>
<dbReference type="FunFam" id="3.10.110.10:FF:000086">
    <property type="entry name" value="Ubiquitin-conjugating enzyme E2 J1"/>
    <property type="match status" value="1"/>
</dbReference>
<comment type="caution">
    <text evidence="4">The sequence shown here is derived from an EMBL/GenBank/DDBJ whole genome shotgun (WGS) entry which is preliminary data.</text>
</comment>
<keyword evidence="1" id="KW-0833">Ubl conjugation pathway</keyword>
<dbReference type="Gene3D" id="3.10.110.10">
    <property type="entry name" value="Ubiquitin Conjugating Enzyme"/>
    <property type="match status" value="1"/>
</dbReference>
<dbReference type="SMART" id="SM00212">
    <property type="entry name" value="UBCc"/>
    <property type="match status" value="1"/>
</dbReference>
<feature type="domain" description="UBC core" evidence="3">
    <location>
        <begin position="12"/>
        <end position="171"/>
    </location>
</feature>
<dbReference type="PANTHER" id="PTHR24067">
    <property type="entry name" value="UBIQUITIN-CONJUGATING ENZYME E2"/>
    <property type="match status" value="1"/>
</dbReference>
<reference evidence="4" key="1">
    <citation type="journal article" date="2023" name="PhytoFront">
        <title>Draft Genome Resources of Seven Strains of Tilletia horrida, Causal Agent of Kernel Smut of Rice.</title>
        <authorList>
            <person name="Khanal S."/>
            <person name="Antony Babu S."/>
            <person name="Zhou X.G."/>
        </authorList>
    </citation>
    <scope>NUCLEOTIDE SEQUENCE</scope>
    <source>
        <strain evidence="4">TX3</strain>
    </source>
</reference>
<keyword evidence="5" id="KW-1185">Reference proteome</keyword>
<name>A0AAN6JMP6_9BASI</name>
<dbReference type="InterPro" id="IPR050113">
    <property type="entry name" value="Ub_conjugating_enzyme"/>
</dbReference>
<evidence type="ECO:0000313" key="5">
    <source>
        <dbReference type="Proteomes" id="UP001176521"/>
    </source>
</evidence>
<dbReference type="EMBL" id="JAPDMQ010000828">
    <property type="protein sequence ID" value="KAK0520210.1"/>
    <property type="molecule type" value="Genomic_DNA"/>
</dbReference>
<dbReference type="Proteomes" id="UP001176521">
    <property type="component" value="Unassembled WGS sequence"/>
</dbReference>
<gene>
    <name evidence="4" type="ORF">OC842_007172</name>
</gene>
<evidence type="ECO:0000256" key="1">
    <source>
        <dbReference type="ARBA" id="ARBA00022786"/>
    </source>
</evidence>
<organism evidence="4 5">
    <name type="scientific">Tilletia horrida</name>
    <dbReference type="NCBI Taxonomy" id="155126"/>
    <lineage>
        <taxon>Eukaryota</taxon>
        <taxon>Fungi</taxon>
        <taxon>Dikarya</taxon>
        <taxon>Basidiomycota</taxon>
        <taxon>Ustilaginomycotina</taxon>
        <taxon>Exobasidiomycetes</taxon>
        <taxon>Tilletiales</taxon>
        <taxon>Tilletiaceae</taxon>
        <taxon>Tilletia</taxon>
    </lineage>
</organism>
<feature type="region of interest" description="Disordered" evidence="2">
    <location>
        <begin position="273"/>
        <end position="385"/>
    </location>
</feature>
<protein>
    <recommendedName>
        <fullName evidence="3">UBC core domain-containing protein</fullName>
    </recommendedName>
</protein>
<dbReference type="SUPFAM" id="SSF54495">
    <property type="entry name" value="UBC-like"/>
    <property type="match status" value="1"/>
</dbReference>
<feature type="compositionally biased region" description="Low complexity" evidence="2">
    <location>
        <begin position="346"/>
        <end position="385"/>
    </location>
</feature>
<dbReference type="Pfam" id="PF00179">
    <property type="entry name" value="UQ_con"/>
    <property type="match status" value="1"/>
</dbReference>
<dbReference type="AlphaFoldDB" id="A0AAN6JMP6"/>
<feature type="compositionally biased region" description="Low complexity" evidence="2">
    <location>
        <begin position="205"/>
        <end position="225"/>
    </location>
</feature>
<feature type="compositionally biased region" description="Basic and acidic residues" evidence="2">
    <location>
        <begin position="170"/>
        <end position="183"/>
    </location>
</feature>
<evidence type="ECO:0000256" key="2">
    <source>
        <dbReference type="SAM" id="MobiDB-lite"/>
    </source>
</evidence>
<dbReference type="InterPro" id="IPR016135">
    <property type="entry name" value="UBQ-conjugating_enzyme/RWD"/>
</dbReference>
<accession>A0AAN6JMP6</accession>
<dbReference type="CDD" id="cd23799">
    <property type="entry name" value="UBCc_UBE2J"/>
    <property type="match status" value="1"/>
</dbReference>
<dbReference type="PROSITE" id="PS50127">
    <property type="entry name" value="UBC_2"/>
    <property type="match status" value="1"/>
</dbReference>
<feature type="region of interest" description="Disordered" evidence="2">
    <location>
        <begin position="168"/>
        <end position="258"/>
    </location>
</feature>
<sequence>MATTASHNRKSSAVKRILSEAKELAADPSTEYAAQPLESNIFEWHFTLRGPQDTEFEHGLYHGRILLPPEYPFRPPNLMVLTPNGRWELNKKICLSFTGYHEEMWQPAWGIRTALLGMQSLMAARAKAAIGIGALDYPPEERKRLALKSKDWACPTCAATCAELLGSASRPEKKAEDKDKEAATKALLPEGLSVDTEAETRKAEAAANTSSSNEANTSTSSTSAADLLTPSNSASMLSDDYPASPDPSGTSTPQGHADVTPHQVITTAGPVQRAVRAPAGSSGAAGGGRGGGAGAGGSARGGAGSGPSGLSSSAFRAHHHHHPHHHHHHDIMPSPAARLSAEMLPARSSSSSPSASGTAAAAGSANSGSEGVSSQAAGGSASSAPAATRTTQAAIAPAPASDVTHLAVLDRCIAALTLLVGVLLLRMVVL</sequence>